<keyword evidence="1" id="KW-0472">Membrane</keyword>
<dbReference type="OrthoDB" id="5299849at2759"/>
<name>A0A8K0WNU7_9HYPO</name>
<evidence type="ECO:0000313" key="3">
    <source>
        <dbReference type="Proteomes" id="UP000813444"/>
    </source>
</evidence>
<sequence length="183" mass="20627">MALISARTIITSISLFHLTLAYFFVFNPSTVDDQALVWILGESMGMPNVRGFDSTSPALAFLAVVLALFGLGDLVSLSMPDEVVLLYHWGTQAPLRFVFSLGMVFYTYMFGPSSPIYGVPPRSGRTSQFNPSSGSPTDALKNRIIFTFLFVEMVSWFWVWVTLREEREPLILKAREEAEARRR</sequence>
<organism evidence="2 3">
    <name type="scientific">Stachybotrys elegans</name>
    <dbReference type="NCBI Taxonomy" id="80388"/>
    <lineage>
        <taxon>Eukaryota</taxon>
        <taxon>Fungi</taxon>
        <taxon>Dikarya</taxon>
        <taxon>Ascomycota</taxon>
        <taxon>Pezizomycotina</taxon>
        <taxon>Sordariomycetes</taxon>
        <taxon>Hypocreomycetidae</taxon>
        <taxon>Hypocreales</taxon>
        <taxon>Stachybotryaceae</taxon>
        <taxon>Stachybotrys</taxon>
    </lineage>
</organism>
<gene>
    <name evidence="2" type="ORF">B0I35DRAFT_481075</name>
</gene>
<keyword evidence="1" id="KW-0812">Transmembrane</keyword>
<evidence type="ECO:0000256" key="1">
    <source>
        <dbReference type="SAM" id="Phobius"/>
    </source>
</evidence>
<proteinExistence type="predicted"/>
<keyword evidence="3" id="KW-1185">Reference proteome</keyword>
<feature type="transmembrane region" description="Helical" evidence="1">
    <location>
        <begin position="97"/>
        <end position="117"/>
    </location>
</feature>
<dbReference type="EMBL" id="JAGPNK010000010">
    <property type="protein sequence ID" value="KAH7312631.1"/>
    <property type="molecule type" value="Genomic_DNA"/>
</dbReference>
<feature type="transmembrane region" description="Helical" evidence="1">
    <location>
        <begin position="7"/>
        <end position="26"/>
    </location>
</feature>
<dbReference type="AlphaFoldDB" id="A0A8K0WNU7"/>
<dbReference type="InterPro" id="IPR018815">
    <property type="entry name" value="Incr_loss_mito_DNA_1"/>
</dbReference>
<protein>
    <submittedName>
        <fullName evidence="2">Increased loss of mitochondrial DNA protein 1</fullName>
    </submittedName>
</protein>
<dbReference type="PANTHER" id="PTHR28029">
    <property type="entry name" value="PROTEIN ILM1"/>
    <property type="match status" value="1"/>
</dbReference>
<evidence type="ECO:0000313" key="2">
    <source>
        <dbReference type="EMBL" id="KAH7312631.1"/>
    </source>
</evidence>
<feature type="transmembrane region" description="Helical" evidence="1">
    <location>
        <begin position="58"/>
        <end position="77"/>
    </location>
</feature>
<reference evidence="2" key="1">
    <citation type="journal article" date="2021" name="Nat. Commun.">
        <title>Genetic determinants of endophytism in the Arabidopsis root mycobiome.</title>
        <authorList>
            <person name="Mesny F."/>
            <person name="Miyauchi S."/>
            <person name="Thiergart T."/>
            <person name="Pickel B."/>
            <person name="Atanasova L."/>
            <person name="Karlsson M."/>
            <person name="Huettel B."/>
            <person name="Barry K.W."/>
            <person name="Haridas S."/>
            <person name="Chen C."/>
            <person name="Bauer D."/>
            <person name="Andreopoulos W."/>
            <person name="Pangilinan J."/>
            <person name="LaButti K."/>
            <person name="Riley R."/>
            <person name="Lipzen A."/>
            <person name="Clum A."/>
            <person name="Drula E."/>
            <person name="Henrissat B."/>
            <person name="Kohler A."/>
            <person name="Grigoriev I.V."/>
            <person name="Martin F.M."/>
            <person name="Hacquard S."/>
        </authorList>
    </citation>
    <scope>NUCLEOTIDE SEQUENCE</scope>
    <source>
        <strain evidence="2">MPI-CAGE-CH-0235</strain>
    </source>
</reference>
<dbReference type="Pfam" id="PF10311">
    <property type="entry name" value="Ilm1"/>
    <property type="match status" value="1"/>
</dbReference>
<dbReference type="Proteomes" id="UP000813444">
    <property type="component" value="Unassembled WGS sequence"/>
</dbReference>
<accession>A0A8K0WNU7</accession>
<comment type="caution">
    <text evidence="2">The sequence shown here is derived from an EMBL/GenBank/DDBJ whole genome shotgun (WGS) entry which is preliminary data.</text>
</comment>
<keyword evidence="1" id="KW-1133">Transmembrane helix</keyword>
<feature type="transmembrane region" description="Helical" evidence="1">
    <location>
        <begin position="144"/>
        <end position="163"/>
    </location>
</feature>
<dbReference type="PANTHER" id="PTHR28029:SF1">
    <property type="entry name" value="PROTEIN ILM1"/>
    <property type="match status" value="1"/>
</dbReference>